<sequence>MKLNEEVEESEVKVPRTPVQPEDVDEPKDEEMRDEGVKNVEEVVCEKMSDPDTTK</sequence>
<evidence type="ECO:0000313" key="3">
    <source>
        <dbReference type="Proteomes" id="UP000824469"/>
    </source>
</evidence>
<keyword evidence="3" id="KW-1185">Reference proteome</keyword>
<proteinExistence type="predicted"/>
<dbReference type="Proteomes" id="UP000824469">
    <property type="component" value="Unassembled WGS sequence"/>
</dbReference>
<feature type="non-terminal residue" evidence="2">
    <location>
        <position position="55"/>
    </location>
</feature>
<gene>
    <name evidence="2" type="ORF">KI387_028780</name>
</gene>
<reference evidence="2 3" key="1">
    <citation type="journal article" date="2021" name="Nat. Plants">
        <title>The Taxus genome provides insights into paclitaxel biosynthesis.</title>
        <authorList>
            <person name="Xiong X."/>
            <person name="Gou J."/>
            <person name="Liao Q."/>
            <person name="Li Y."/>
            <person name="Zhou Q."/>
            <person name="Bi G."/>
            <person name="Li C."/>
            <person name="Du R."/>
            <person name="Wang X."/>
            <person name="Sun T."/>
            <person name="Guo L."/>
            <person name="Liang H."/>
            <person name="Lu P."/>
            <person name="Wu Y."/>
            <person name="Zhang Z."/>
            <person name="Ro D.K."/>
            <person name="Shang Y."/>
            <person name="Huang S."/>
            <person name="Yan J."/>
        </authorList>
    </citation>
    <scope>NUCLEOTIDE SEQUENCE [LARGE SCALE GENOMIC DNA]</scope>
    <source>
        <strain evidence="2">Ta-2019</strain>
    </source>
</reference>
<dbReference type="AlphaFoldDB" id="A0AA38FC82"/>
<feature type="region of interest" description="Disordered" evidence="1">
    <location>
        <begin position="1"/>
        <end position="55"/>
    </location>
</feature>
<name>A0AA38FC82_TAXCH</name>
<protein>
    <submittedName>
        <fullName evidence="2">Uncharacterized protein</fullName>
    </submittedName>
</protein>
<accession>A0AA38FC82</accession>
<evidence type="ECO:0000256" key="1">
    <source>
        <dbReference type="SAM" id="MobiDB-lite"/>
    </source>
</evidence>
<evidence type="ECO:0000313" key="2">
    <source>
        <dbReference type="EMBL" id="KAH9297098.1"/>
    </source>
</evidence>
<organism evidence="2 3">
    <name type="scientific">Taxus chinensis</name>
    <name type="common">Chinese yew</name>
    <name type="synonym">Taxus wallichiana var. chinensis</name>
    <dbReference type="NCBI Taxonomy" id="29808"/>
    <lineage>
        <taxon>Eukaryota</taxon>
        <taxon>Viridiplantae</taxon>
        <taxon>Streptophyta</taxon>
        <taxon>Embryophyta</taxon>
        <taxon>Tracheophyta</taxon>
        <taxon>Spermatophyta</taxon>
        <taxon>Pinopsida</taxon>
        <taxon>Pinidae</taxon>
        <taxon>Conifers II</taxon>
        <taxon>Cupressales</taxon>
        <taxon>Taxaceae</taxon>
        <taxon>Taxus</taxon>
    </lineage>
</organism>
<comment type="caution">
    <text evidence="2">The sequence shown here is derived from an EMBL/GenBank/DDBJ whole genome shotgun (WGS) entry which is preliminary data.</text>
</comment>
<dbReference type="EMBL" id="JAHRHJ020000010">
    <property type="protein sequence ID" value="KAH9297098.1"/>
    <property type="molecule type" value="Genomic_DNA"/>
</dbReference>
<feature type="compositionally biased region" description="Basic and acidic residues" evidence="1">
    <location>
        <begin position="30"/>
        <end position="55"/>
    </location>
</feature>